<evidence type="ECO:0000256" key="5">
    <source>
        <dbReference type="ARBA" id="ARBA00022475"/>
    </source>
</evidence>
<feature type="region of interest" description="Disordered" evidence="10">
    <location>
        <begin position="97"/>
        <end position="121"/>
    </location>
</feature>
<organism evidence="12 13">
    <name type="scientific">Methanobrevibacter arboriphilus JCM 13429 = DSM 1125</name>
    <dbReference type="NCBI Taxonomy" id="1300164"/>
    <lineage>
        <taxon>Archaea</taxon>
        <taxon>Methanobacteriati</taxon>
        <taxon>Methanobacteriota</taxon>
        <taxon>Methanomada group</taxon>
        <taxon>Methanobacteria</taxon>
        <taxon>Methanobacteriales</taxon>
        <taxon>Methanobacteriaceae</taxon>
        <taxon>Methanobrevibacter</taxon>
    </lineage>
</organism>
<evidence type="ECO:0000256" key="3">
    <source>
        <dbReference type="ARBA" id="ARBA00011090"/>
    </source>
</evidence>
<evidence type="ECO:0000256" key="4">
    <source>
        <dbReference type="ARBA" id="ARBA00020465"/>
    </source>
</evidence>
<keyword evidence="8 11" id="KW-0472">Membrane</keyword>
<keyword evidence="13" id="KW-1185">Reference proteome</keyword>
<gene>
    <name evidence="12" type="primary">ehaA</name>
    <name evidence="12" type="ORF">MBBAR_5c00860</name>
</gene>
<evidence type="ECO:0000256" key="6">
    <source>
        <dbReference type="ARBA" id="ARBA00022692"/>
    </source>
</evidence>
<evidence type="ECO:0000313" key="13">
    <source>
        <dbReference type="Proteomes" id="UP000191661"/>
    </source>
</evidence>
<name>A0A1V6N3S9_METAZ</name>
<keyword evidence="6 11" id="KW-0812">Transmembrane</keyword>
<evidence type="ECO:0000256" key="10">
    <source>
        <dbReference type="SAM" id="MobiDB-lite"/>
    </source>
</evidence>
<keyword evidence="7 11" id="KW-1133">Transmembrane helix</keyword>
<evidence type="ECO:0000256" key="11">
    <source>
        <dbReference type="SAM" id="Phobius"/>
    </source>
</evidence>
<comment type="caution">
    <text evidence="12">The sequence shown here is derived from an EMBL/GenBank/DDBJ whole genome shotgun (WGS) entry which is preliminary data.</text>
</comment>
<proteinExistence type="inferred from homology"/>
<evidence type="ECO:0000313" key="12">
    <source>
        <dbReference type="EMBL" id="OQD59243.1"/>
    </source>
</evidence>
<dbReference type="InterPro" id="IPR011306">
    <property type="entry name" value="Prd_NiFe_hyd_3_EhaA"/>
</dbReference>
<comment type="subcellular location">
    <subcellularLocation>
        <location evidence="1">Cell membrane</location>
        <topology evidence="1">Multi-pass membrane protein</topology>
    </subcellularLocation>
</comment>
<reference evidence="12 13" key="1">
    <citation type="submission" date="2014-12" db="EMBL/GenBank/DDBJ databases">
        <title>Genome sequence of Methanobrevibacter arboriphilicus DH1, DSM1125.</title>
        <authorList>
            <person name="Poehlein A."/>
            <person name="Thauer R.K."/>
            <person name="Seedorf H."/>
            <person name="Daniel R."/>
        </authorList>
    </citation>
    <scope>NUCLEOTIDE SEQUENCE [LARGE SCALE GENOMIC DNA]</scope>
    <source>
        <strain evidence="12 13">DH1</strain>
    </source>
</reference>
<accession>A0A1V6N3S9</accession>
<feature type="compositionally biased region" description="Basic and acidic residues" evidence="10">
    <location>
        <begin position="106"/>
        <end position="121"/>
    </location>
</feature>
<dbReference type="RefSeq" id="WP_080459919.1">
    <property type="nucleotide sequence ID" value="NZ_BBET01000156.1"/>
</dbReference>
<evidence type="ECO:0000256" key="1">
    <source>
        <dbReference type="ARBA" id="ARBA00004651"/>
    </source>
</evidence>
<comment type="similarity">
    <text evidence="2">Belongs to the EhaA family.</text>
</comment>
<sequence length="121" mass="13599">MIIHVDEMYLLLNLLITVIVSIVIALGLGLPLLPKKPIRFSFDKSAIFPTPIFAIGFLAICFSVNFYWIYNGMLLAVFWGVISGLFVKYAFDYVFPKPDDENGDNLNKDSSSELSKTKEAN</sequence>
<dbReference type="GO" id="GO:0005886">
    <property type="term" value="C:plasma membrane"/>
    <property type="evidence" value="ECO:0007669"/>
    <property type="project" value="UniProtKB-SubCell"/>
</dbReference>
<protein>
    <recommendedName>
        <fullName evidence="4">Probable [NiFe]-hydrogenase-type-3 Eha complex membrane subunit A</fullName>
    </recommendedName>
</protein>
<feature type="transmembrane region" description="Helical" evidence="11">
    <location>
        <begin position="12"/>
        <end position="33"/>
    </location>
</feature>
<dbReference type="EMBL" id="JXMW01000005">
    <property type="protein sequence ID" value="OQD59243.1"/>
    <property type="molecule type" value="Genomic_DNA"/>
</dbReference>
<dbReference type="OrthoDB" id="81652at2157"/>
<evidence type="ECO:0000256" key="9">
    <source>
        <dbReference type="ARBA" id="ARBA00024740"/>
    </source>
</evidence>
<keyword evidence="5" id="KW-1003">Cell membrane</keyword>
<evidence type="ECO:0000256" key="8">
    <source>
        <dbReference type="ARBA" id="ARBA00023136"/>
    </source>
</evidence>
<comment type="function">
    <text evidence="9">One of the integral membrane subunits of multisubunit membrane-bound [NiFe]-hydrogenase eha. Eha is predicted to form large electron transfer complex and might catalyze energy-driven reduction of low-potential redox carriers.</text>
</comment>
<dbReference type="AlphaFoldDB" id="A0A1V6N3S9"/>
<feature type="transmembrane region" description="Helical" evidence="11">
    <location>
        <begin position="73"/>
        <end position="91"/>
    </location>
</feature>
<dbReference type="Proteomes" id="UP000191661">
    <property type="component" value="Unassembled WGS sequence"/>
</dbReference>
<dbReference type="Pfam" id="PF17367">
    <property type="entry name" value="NiFe_hyd_3_EhaA"/>
    <property type="match status" value="1"/>
</dbReference>
<evidence type="ECO:0000256" key="7">
    <source>
        <dbReference type="ARBA" id="ARBA00022989"/>
    </source>
</evidence>
<evidence type="ECO:0000256" key="2">
    <source>
        <dbReference type="ARBA" id="ARBA00007910"/>
    </source>
</evidence>
<comment type="subunit">
    <text evidence="3">Putative multisubunit membrane-bound [NiFe]-hydrogenase eha is composed of at least 20 subunits.</text>
</comment>
<feature type="transmembrane region" description="Helical" evidence="11">
    <location>
        <begin position="45"/>
        <end position="67"/>
    </location>
</feature>